<feature type="region of interest" description="Disordered" evidence="1">
    <location>
        <begin position="102"/>
        <end position="124"/>
    </location>
</feature>
<organism evidence="2 3">
    <name type="scientific">Phaseolus vulgaris</name>
    <name type="common">Kidney bean</name>
    <name type="synonym">French bean</name>
    <dbReference type="NCBI Taxonomy" id="3885"/>
    <lineage>
        <taxon>Eukaryota</taxon>
        <taxon>Viridiplantae</taxon>
        <taxon>Streptophyta</taxon>
        <taxon>Embryophyta</taxon>
        <taxon>Tracheophyta</taxon>
        <taxon>Spermatophyta</taxon>
        <taxon>Magnoliopsida</taxon>
        <taxon>eudicotyledons</taxon>
        <taxon>Gunneridae</taxon>
        <taxon>Pentapetalae</taxon>
        <taxon>rosids</taxon>
        <taxon>fabids</taxon>
        <taxon>Fabales</taxon>
        <taxon>Fabaceae</taxon>
        <taxon>Papilionoideae</taxon>
        <taxon>50 kb inversion clade</taxon>
        <taxon>NPAAA clade</taxon>
        <taxon>indigoferoid/millettioid clade</taxon>
        <taxon>Phaseoleae</taxon>
        <taxon>Phaseolus</taxon>
    </lineage>
</organism>
<feature type="compositionally biased region" description="Basic and acidic residues" evidence="1">
    <location>
        <begin position="1"/>
        <end position="13"/>
    </location>
</feature>
<dbReference type="eggNOG" id="ENOG502S2C5">
    <property type="taxonomic scope" value="Eukaryota"/>
</dbReference>
<evidence type="ECO:0000313" key="3">
    <source>
        <dbReference type="Proteomes" id="UP000000226"/>
    </source>
</evidence>
<reference evidence="3" key="1">
    <citation type="journal article" date="2014" name="Nat. Genet.">
        <title>A reference genome for common bean and genome-wide analysis of dual domestications.</title>
        <authorList>
            <person name="Schmutz J."/>
            <person name="McClean P.E."/>
            <person name="Mamidi S."/>
            <person name="Wu G.A."/>
            <person name="Cannon S.B."/>
            <person name="Grimwood J."/>
            <person name="Jenkins J."/>
            <person name="Shu S."/>
            <person name="Song Q."/>
            <person name="Chavarro C."/>
            <person name="Torres-Torres M."/>
            <person name="Geffroy V."/>
            <person name="Moghaddam S.M."/>
            <person name="Gao D."/>
            <person name="Abernathy B."/>
            <person name="Barry K."/>
            <person name="Blair M."/>
            <person name="Brick M.A."/>
            <person name="Chovatia M."/>
            <person name="Gepts P."/>
            <person name="Goodstein D.M."/>
            <person name="Gonzales M."/>
            <person name="Hellsten U."/>
            <person name="Hyten D.L."/>
            <person name="Jia G."/>
            <person name="Kelly J.D."/>
            <person name="Kudrna D."/>
            <person name="Lee R."/>
            <person name="Richard M.M."/>
            <person name="Miklas P.N."/>
            <person name="Osorno J.M."/>
            <person name="Rodrigues J."/>
            <person name="Thareau V."/>
            <person name="Urrea C.A."/>
            <person name="Wang M."/>
            <person name="Yu Y."/>
            <person name="Zhang M."/>
            <person name="Wing R.A."/>
            <person name="Cregan P.B."/>
            <person name="Rokhsar D.S."/>
            <person name="Jackson S.A."/>
        </authorList>
    </citation>
    <scope>NUCLEOTIDE SEQUENCE [LARGE SCALE GENOMIC DNA]</scope>
    <source>
        <strain evidence="3">cv. G19833</strain>
    </source>
</reference>
<feature type="compositionally biased region" description="Acidic residues" evidence="1">
    <location>
        <begin position="14"/>
        <end position="28"/>
    </location>
</feature>
<dbReference type="OrthoDB" id="752671at2759"/>
<name>V7CCZ9_PHAVU</name>
<dbReference type="EMBL" id="CM002290">
    <property type="protein sequence ID" value="ESW26761.1"/>
    <property type="molecule type" value="Genomic_DNA"/>
</dbReference>
<dbReference type="Gramene" id="ESW26761">
    <property type="protein sequence ID" value="ESW26761"/>
    <property type="gene ID" value="PHAVU_003G146000g"/>
</dbReference>
<gene>
    <name evidence="2" type="ORF">PHAVU_003G146000g</name>
</gene>
<dbReference type="PANTHER" id="PTHR34130:SF3">
    <property type="entry name" value="DUF1645 FAMILY PROTEIN"/>
    <property type="match status" value="1"/>
</dbReference>
<feature type="region of interest" description="Disordered" evidence="1">
    <location>
        <begin position="1"/>
        <end position="49"/>
    </location>
</feature>
<dbReference type="PANTHER" id="PTHR34130">
    <property type="entry name" value="OS08G0243800 PROTEIN"/>
    <property type="match status" value="1"/>
</dbReference>
<feature type="compositionally biased region" description="Low complexity" evidence="1">
    <location>
        <begin position="111"/>
        <end position="122"/>
    </location>
</feature>
<evidence type="ECO:0000256" key="1">
    <source>
        <dbReference type="SAM" id="MobiDB-lite"/>
    </source>
</evidence>
<dbReference type="AlphaFoldDB" id="V7CCZ9"/>
<protein>
    <submittedName>
        <fullName evidence="2">Uncharacterized protein</fullName>
    </submittedName>
</protein>
<proteinExistence type="predicted"/>
<feature type="compositionally biased region" description="Polar residues" evidence="1">
    <location>
        <begin position="38"/>
        <end position="48"/>
    </location>
</feature>
<evidence type="ECO:0000313" key="2">
    <source>
        <dbReference type="EMBL" id="ESW26761.1"/>
    </source>
</evidence>
<dbReference type="Proteomes" id="UP000000226">
    <property type="component" value="Chromosome 3"/>
</dbReference>
<sequence>MEEEQAHIMKELESREEEEDEEEEEQEEALSLCDLPLNRNSRTPSLDETSYKKILRPSSLHDNEIFNGFSSSSSSDMCPADDIIFCGKLLPLKNLIVEEDKSPARRRRSESLSSVTRSNSVSTCTGSRRLMMRNSKSLDYNRLRESSVSEVDRNLSGRSGALPEAASKKATKPRWYSLMFGTMKVPAEMGLNDMKNRQVRRNASSTMFVSAEKVGGNRSPGKVSWRILKALSCKDHSSVAVTTSFPLPQAS</sequence>
<keyword evidence="3" id="KW-1185">Reference proteome</keyword>
<accession>V7CCZ9</accession>
<dbReference type="OMA" id="SCKDHAS"/>